<dbReference type="GO" id="GO:0007059">
    <property type="term" value="P:chromosome segregation"/>
    <property type="evidence" value="ECO:0007669"/>
    <property type="project" value="UniProtKB-KW"/>
</dbReference>
<dbReference type="Pfam" id="PF17762">
    <property type="entry name" value="HTH_ParB"/>
    <property type="match status" value="1"/>
</dbReference>
<keyword evidence="7" id="KW-1185">Reference proteome</keyword>
<dbReference type="Pfam" id="PF02195">
    <property type="entry name" value="ParB_N"/>
    <property type="match status" value="1"/>
</dbReference>
<dbReference type="SUPFAM" id="SSF110849">
    <property type="entry name" value="ParB/Sulfiredoxin"/>
    <property type="match status" value="1"/>
</dbReference>
<dbReference type="Gene3D" id="3.90.1530.30">
    <property type="match status" value="1"/>
</dbReference>
<keyword evidence="2" id="KW-0159">Chromosome partition</keyword>
<dbReference type="GO" id="GO:0005694">
    <property type="term" value="C:chromosome"/>
    <property type="evidence" value="ECO:0007669"/>
    <property type="project" value="TreeGrafter"/>
</dbReference>
<accession>A0A0P6XUQ9</accession>
<gene>
    <name evidence="6" type="ORF">AC812_04265</name>
</gene>
<dbReference type="STRING" id="360411.AC812_04265"/>
<dbReference type="NCBIfam" id="TIGR00180">
    <property type="entry name" value="parB_part"/>
    <property type="match status" value="1"/>
</dbReference>
<protein>
    <submittedName>
        <fullName evidence="6">Stage 0 sporulation protein J</fullName>
    </submittedName>
</protein>
<dbReference type="FunFam" id="1.10.10.2830:FF:000001">
    <property type="entry name" value="Chromosome partitioning protein ParB"/>
    <property type="match status" value="1"/>
</dbReference>
<reference evidence="6 7" key="1">
    <citation type="submission" date="2015-07" db="EMBL/GenBank/DDBJ databases">
        <title>Draft genome of Bellilinea caldifistulae DSM 17877.</title>
        <authorList>
            <person name="Hemp J."/>
            <person name="Ward L.M."/>
            <person name="Pace L.A."/>
            <person name="Fischer W.W."/>
        </authorList>
    </citation>
    <scope>NUCLEOTIDE SEQUENCE [LARGE SCALE GENOMIC DNA]</scope>
    <source>
        <strain evidence="6 7">GOMI-1</strain>
    </source>
</reference>
<dbReference type="InterPro" id="IPR004437">
    <property type="entry name" value="ParB/RepB/Spo0J"/>
</dbReference>
<dbReference type="InterPro" id="IPR057240">
    <property type="entry name" value="ParB_dimer_C"/>
</dbReference>
<dbReference type="InterPro" id="IPR041468">
    <property type="entry name" value="HTH_ParB/Spo0J"/>
</dbReference>
<dbReference type="InterPro" id="IPR036086">
    <property type="entry name" value="ParB/Sulfiredoxin_sf"/>
</dbReference>
<dbReference type="InterPro" id="IPR003115">
    <property type="entry name" value="ParB_N"/>
</dbReference>
<feature type="region of interest" description="Disordered" evidence="4">
    <location>
        <begin position="1"/>
        <end position="25"/>
    </location>
</feature>
<dbReference type="OrthoDB" id="9802051at2"/>
<dbReference type="Pfam" id="PF23552">
    <property type="entry name" value="ParB_C"/>
    <property type="match status" value="1"/>
</dbReference>
<evidence type="ECO:0000313" key="7">
    <source>
        <dbReference type="Proteomes" id="UP000050514"/>
    </source>
</evidence>
<dbReference type="AlphaFoldDB" id="A0A0P6XUQ9"/>
<keyword evidence="3" id="KW-0238">DNA-binding</keyword>
<proteinExistence type="inferred from homology"/>
<evidence type="ECO:0000313" key="6">
    <source>
        <dbReference type="EMBL" id="KPL77185.1"/>
    </source>
</evidence>
<dbReference type="RefSeq" id="WP_061914747.1">
    <property type="nucleotide sequence ID" value="NZ_DF967971.1"/>
</dbReference>
<name>A0A0P6XUQ9_9CHLR</name>
<dbReference type="CDD" id="cd16393">
    <property type="entry name" value="SPO0J_N"/>
    <property type="match status" value="1"/>
</dbReference>
<feature type="domain" description="ParB-like N-terminal" evidence="5">
    <location>
        <begin position="28"/>
        <end position="119"/>
    </location>
</feature>
<dbReference type="Proteomes" id="UP000050514">
    <property type="component" value="Unassembled WGS sequence"/>
</dbReference>
<evidence type="ECO:0000256" key="2">
    <source>
        <dbReference type="ARBA" id="ARBA00022829"/>
    </source>
</evidence>
<dbReference type="FunFam" id="3.90.1530.30:FF:000001">
    <property type="entry name" value="Chromosome partitioning protein ParB"/>
    <property type="match status" value="1"/>
</dbReference>
<organism evidence="6 7">
    <name type="scientific">Bellilinea caldifistulae</name>
    <dbReference type="NCBI Taxonomy" id="360411"/>
    <lineage>
        <taxon>Bacteria</taxon>
        <taxon>Bacillati</taxon>
        <taxon>Chloroflexota</taxon>
        <taxon>Anaerolineae</taxon>
        <taxon>Anaerolineales</taxon>
        <taxon>Anaerolineaceae</taxon>
        <taxon>Bellilinea</taxon>
    </lineage>
</organism>
<dbReference type="GO" id="GO:0003677">
    <property type="term" value="F:DNA binding"/>
    <property type="evidence" value="ECO:0007669"/>
    <property type="project" value="UniProtKB-KW"/>
</dbReference>
<comment type="caution">
    <text evidence="6">The sequence shown here is derived from an EMBL/GenBank/DDBJ whole genome shotgun (WGS) entry which is preliminary data.</text>
</comment>
<dbReference type="GO" id="GO:0045881">
    <property type="term" value="P:positive regulation of sporulation resulting in formation of a cellular spore"/>
    <property type="evidence" value="ECO:0007669"/>
    <property type="project" value="TreeGrafter"/>
</dbReference>
<evidence type="ECO:0000256" key="1">
    <source>
        <dbReference type="ARBA" id="ARBA00006295"/>
    </source>
</evidence>
<dbReference type="PANTHER" id="PTHR33375:SF1">
    <property type="entry name" value="CHROMOSOME-PARTITIONING PROTEIN PARB-RELATED"/>
    <property type="match status" value="1"/>
</dbReference>
<dbReference type="InterPro" id="IPR050336">
    <property type="entry name" value="Chromosome_partition/occlusion"/>
</dbReference>
<dbReference type="SUPFAM" id="SSF109709">
    <property type="entry name" value="KorB DNA-binding domain-like"/>
    <property type="match status" value="1"/>
</dbReference>
<evidence type="ECO:0000259" key="5">
    <source>
        <dbReference type="SMART" id="SM00470"/>
    </source>
</evidence>
<dbReference type="EMBL" id="LGHJ01000010">
    <property type="protein sequence ID" value="KPL77185.1"/>
    <property type="molecule type" value="Genomic_DNA"/>
</dbReference>
<dbReference type="Gene3D" id="1.10.10.2830">
    <property type="match status" value="1"/>
</dbReference>
<evidence type="ECO:0000256" key="4">
    <source>
        <dbReference type="SAM" id="MobiDB-lite"/>
    </source>
</evidence>
<evidence type="ECO:0000256" key="3">
    <source>
        <dbReference type="ARBA" id="ARBA00023125"/>
    </source>
</evidence>
<dbReference type="PANTHER" id="PTHR33375">
    <property type="entry name" value="CHROMOSOME-PARTITIONING PROTEIN PARB-RELATED"/>
    <property type="match status" value="1"/>
</dbReference>
<dbReference type="SMART" id="SM00470">
    <property type="entry name" value="ParB"/>
    <property type="match status" value="1"/>
</dbReference>
<comment type="similarity">
    <text evidence="1">Belongs to the ParB family.</text>
</comment>
<sequence>MTRKSGLGKGLDALIPGNQPPAGEGNIQQIPIEAISANPYQPRHEVENQHLEELADSIRQHGILQPLIVTRDPFSGQYSLIAGERRLRAARLAGLESVPAIVRLASEQQRLELALIENLQRTDLGPLETAQAYQRLADEFGLSHEEIAERVGKSRVAVTNTLRLLKLPESVQKALANGSISEGHARALLQLPTSQAQIAVLQMIIERGLSVRQTEELTRKYGGERPTRPAPAETLPEIRSLEEKLRQQLGTRVTLQHGKKGGKLIIHYYSNEELNTLLDQLLRD</sequence>